<evidence type="ECO:0000313" key="1">
    <source>
        <dbReference type="EMBL" id="GLQ04862.1"/>
    </source>
</evidence>
<evidence type="ECO:0000313" key="2">
    <source>
        <dbReference type="Proteomes" id="UP001161409"/>
    </source>
</evidence>
<protein>
    <submittedName>
        <fullName evidence="1">Uncharacterized protein</fullName>
    </submittedName>
</protein>
<dbReference type="EMBL" id="BSNF01000001">
    <property type="protein sequence ID" value="GLQ04862.1"/>
    <property type="molecule type" value="Genomic_DNA"/>
</dbReference>
<accession>A0ABQ5TY92</accession>
<organism evidence="1 2">
    <name type="scientific">Sneathiella chinensis</name>
    <dbReference type="NCBI Taxonomy" id="349750"/>
    <lineage>
        <taxon>Bacteria</taxon>
        <taxon>Pseudomonadati</taxon>
        <taxon>Pseudomonadota</taxon>
        <taxon>Alphaproteobacteria</taxon>
        <taxon>Sneathiellales</taxon>
        <taxon>Sneathiellaceae</taxon>
        <taxon>Sneathiella</taxon>
    </lineage>
</organism>
<keyword evidence="2" id="KW-1185">Reference proteome</keyword>
<name>A0ABQ5TY92_9PROT</name>
<dbReference type="Proteomes" id="UP001161409">
    <property type="component" value="Unassembled WGS sequence"/>
</dbReference>
<comment type="caution">
    <text evidence="1">The sequence shown here is derived from an EMBL/GenBank/DDBJ whole genome shotgun (WGS) entry which is preliminary data.</text>
</comment>
<proteinExistence type="predicted"/>
<sequence>MIQIATPRMSVETTRCVAVKAAAPGRENASCPMIRKTFQRHIPVKNMSDIFCPGRIY</sequence>
<reference evidence="1" key="2">
    <citation type="submission" date="2023-01" db="EMBL/GenBank/DDBJ databases">
        <title>Draft genome sequence of Sneathiella chinensis strain NBRC 103408.</title>
        <authorList>
            <person name="Sun Q."/>
            <person name="Mori K."/>
        </authorList>
    </citation>
    <scope>NUCLEOTIDE SEQUENCE</scope>
    <source>
        <strain evidence="1">NBRC 103408</strain>
    </source>
</reference>
<reference evidence="1" key="1">
    <citation type="journal article" date="2014" name="Int. J. Syst. Evol. Microbiol.">
        <title>Complete genome of a new Firmicutes species belonging to the dominant human colonic microbiota ('Ruminococcus bicirculans') reveals two chromosomes and a selective capacity to utilize plant glucans.</title>
        <authorList>
            <consortium name="NISC Comparative Sequencing Program"/>
            <person name="Wegmann U."/>
            <person name="Louis P."/>
            <person name="Goesmann A."/>
            <person name="Henrissat B."/>
            <person name="Duncan S.H."/>
            <person name="Flint H.J."/>
        </authorList>
    </citation>
    <scope>NUCLEOTIDE SEQUENCE</scope>
    <source>
        <strain evidence="1">NBRC 103408</strain>
    </source>
</reference>
<gene>
    <name evidence="1" type="ORF">GCM10007924_00830</name>
</gene>